<dbReference type="InterPro" id="IPR034279">
    <property type="entry name" value="CuRO_3_CopA"/>
</dbReference>
<dbReference type="InterPro" id="IPR006376">
    <property type="entry name" value="Cu-R_CopA"/>
</dbReference>
<name>A0AAE0S6B7_9BIVA</name>
<dbReference type="NCBIfam" id="TIGR01480">
    <property type="entry name" value="copper_res_A"/>
    <property type="match status" value="1"/>
</dbReference>
<dbReference type="InterPro" id="IPR011706">
    <property type="entry name" value="Cu-oxidase_C"/>
</dbReference>
<feature type="domain" description="EfeO-type cupredoxin-like" evidence="8">
    <location>
        <begin position="24"/>
        <end position="72"/>
    </location>
</feature>
<dbReference type="InterPro" id="IPR008972">
    <property type="entry name" value="Cupredoxin"/>
</dbReference>
<keyword evidence="4" id="KW-0186">Copper</keyword>
<dbReference type="InterPro" id="IPR002355">
    <property type="entry name" value="Cu_oxidase_Cu_BS"/>
</dbReference>
<evidence type="ECO:0000259" key="6">
    <source>
        <dbReference type="Pfam" id="PF07731"/>
    </source>
</evidence>
<dbReference type="Pfam" id="PF00394">
    <property type="entry name" value="Cu-oxidase"/>
    <property type="match status" value="1"/>
</dbReference>
<sequence length="628" mass="70395">MNLPVLFADTGHKNSGIKIGSPGKASAATRTIEVSVFDNYYEPKAIEVKKGETVRFVIKNKGQFVHEFNIGTAAMHAEHQKQMVMMVEHGVLEADKINHNMMRHSAVSADTYNLNVEQVTIDTGSFKRKGVGYNGSSPGPILRFKEGEDITINVTNKLKEDTSVHWHGIILPYEHDGVPQVSFKGIAPGETFTYRFTAVQSGTYWYHSHSGMQEPDGAYGAIIIEPKTKDPFAYDREYVIQLSDPHKDSGHTVMRNLKKNAAYYNRTQPSVMDFFADVKEKGFTETVKNRYDWGDMRMMSSDIEDVQGFDGTINGRSASQNWTGLFEPGERIRLRLINSSASAFFDVYIPGLTMLVVQADGNNVQPVKVDELRLGIAETYDVIIRPEDDKAYTVFAESMGRTGFARATLAPKEGMSAEVPKMRKQPRLSMSDMGMMDGMDHSSMAGMDHSKMSAEEMAAMTASDKFYNAGSGLLPKAYNGGKFLSYSNLKAFKPLYAVRAPDREIEIRLTGNMERYIWSINGVKYEDAEPLVLKEGERVRFKFVNETMMMHPMHLHGMWMILDNGSGKFNPAKHTINIAPGATSYAETEADAPGNWVFHCHIAYHMDTGMFRKIIIESKDSTSPEKKR</sequence>
<dbReference type="EMBL" id="JAEAOA010000799">
    <property type="protein sequence ID" value="KAK3586176.1"/>
    <property type="molecule type" value="Genomic_DNA"/>
</dbReference>
<proteinExistence type="inferred from homology"/>
<reference evidence="9" key="1">
    <citation type="journal article" date="2021" name="Genome Biol. Evol.">
        <title>A High-Quality Reference Genome for a Parasitic Bivalve with Doubly Uniparental Inheritance (Bivalvia: Unionida).</title>
        <authorList>
            <person name="Smith C.H."/>
        </authorList>
    </citation>
    <scope>NUCLEOTIDE SEQUENCE</scope>
    <source>
        <strain evidence="9">CHS0354</strain>
    </source>
</reference>
<dbReference type="InterPro" id="IPR011707">
    <property type="entry name" value="Cu-oxidase-like_N"/>
</dbReference>
<dbReference type="PANTHER" id="PTHR11709">
    <property type="entry name" value="MULTI-COPPER OXIDASE"/>
    <property type="match status" value="1"/>
</dbReference>
<protein>
    <recommendedName>
        <fullName evidence="11">Copper oxidase</fullName>
    </recommendedName>
</protein>
<dbReference type="InterPro" id="IPR028096">
    <property type="entry name" value="EfeO_Cupredoxin"/>
</dbReference>
<evidence type="ECO:0008006" key="11">
    <source>
        <dbReference type="Google" id="ProtNLM"/>
    </source>
</evidence>
<organism evidence="9 10">
    <name type="scientific">Potamilus streckersoni</name>
    <dbReference type="NCBI Taxonomy" id="2493646"/>
    <lineage>
        <taxon>Eukaryota</taxon>
        <taxon>Metazoa</taxon>
        <taxon>Spiralia</taxon>
        <taxon>Lophotrochozoa</taxon>
        <taxon>Mollusca</taxon>
        <taxon>Bivalvia</taxon>
        <taxon>Autobranchia</taxon>
        <taxon>Heteroconchia</taxon>
        <taxon>Palaeoheterodonta</taxon>
        <taxon>Unionida</taxon>
        <taxon>Unionoidea</taxon>
        <taxon>Unionidae</taxon>
        <taxon>Ambleminae</taxon>
        <taxon>Lampsilini</taxon>
        <taxon>Potamilus</taxon>
    </lineage>
</organism>
<feature type="domain" description="Plastocyanin-like" evidence="5">
    <location>
        <begin position="238"/>
        <end position="402"/>
    </location>
</feature>
<gene>
    <name evidence="9" type="ORF">CHS0354_013126</name>
</gene>
<dbReference type="Gene3D" id="2.60.40.420">
    <property type="entry name" value="Cupredoxins - blue copper proteins"/>
    <property type="match status" value="4"/>
</dbReference>
<accession>A0AAE0S6B7</accession>
<reference evidence="9" key="3">
    <citation type="submission" date="2023-05" db="EMBL/GenBank/DDBJ databases">
        <authorList>
            <person name="Smith C.H."/>
        </authorList>
    </citation>
    <scope>NUCLEOTIDE SEQUENCE</scope>
    <source>
        <strain evidence="9">CHS0354</strain>
        <tissue evidence="9">Mantle</tissue>
    </source>
</reference>
<dbReference type="Pfam" id="PF07731">
    <property type="entry name" value="Cu-oxidase_2"/>
    <property type="match status" value="1"/>
</dbReference>
<dbReference type="InterPro" id="IPR034282">
    <property type="entry name" value="CuRO_2_CopA"/>
</dbReference>
<feature type="domain" description="Plastocyanin-like" evidence="6">
    <location>
        <begin position="501"/>
        <end position="618"/>
    </location>
</feature>
<dbReference type="AlphaFoldDB" id="A0AAE0S6B7"/>
<evidence type="ECO:0000259" key="7">
    <source>
        <dbReference type="Pfam" id="PF07732"/>
    </source>
</evidence>
<evidence type="ECO:0000259" key="5">
    <source>
        <dbReference type="Pfam" id="PF00394"/>
    </source>
</evidence>
<keyword evidence="10" id="KW-1185">Reference proteome</keyword>
<feature type="domain" description="Plastocyanin-like" evidence="7">
    <location>
        <begin position="118"/>
        <end position="228"/>
    </location>
</feature>
<evidence type="ECO:0000256" key="4">
    <source>
        <dbReference type="ARBA" id="ARBA00023008"/>
    </source>
</evidence>
<evidence type="ECO:0000256" key="1">
    <source>
        <dbReference type="ARBA" id="ARBA00010609"/>
    </source>
</evidence>
<keyword evidence="3" id="KW-0560">Oxidoreductase</keyword>
<evidence type="ECO:0000313" key="9">
    <source>
        <dbReference type="EMBL" id="KAK3586176.1"/>
    </source>
</evidence>
<dbReference type="InterPro" id="IPR001117">
    <property type="entry name" value="Cu-oxidase_2nd"/>
</dbReference>
<dbReference type="SUPFAM" id="SSF49503">
    <property type="entry name" value="Cupredoxins"/>
    <property type="match status" value="4"/>
</dbReference>
<comment type="caution">
    <text evidence="9">The sequence shown here is derived from an EMBL/GenBank/DDBJ whole genome shotgun (WGS) entry which is preliminary data.</text>
</comment>
<dbReference type="Proteomes" id="UP001195483">
    <property type="component" value="Unassembled WGS sequence"/>
</dbReference>
<dbReference type="PROSITE" id="PS00080">
    <property type="entry name" value="MULTICOPPER_OXIDASE2"/>
    <property type="match status" value="1"/>
</dbReference>
<dbReference type="Pfam" id="PF07732">
    <property type="entry name" value="Cu-oxidase_3"/>
    <property type="match status" value="1"/>
</dbReference>
<reference evidence="9" key="2">
    <citation type="journal article" date="2021" name="Genome Biol. Evol.">
        <title>Developing a high-quality reference genome for a parasitic bivalve with doubly uniparental inheritance (Bivalvia: Unionida).</title>
        <authorList>
            <person name="Smith C.H."/>
        </authorList>
    </citation>
    <scope>NUCLEOTIDE SEQUENCE</scope>
    <source>
        <strain evidence="9">CHS0354</strain>
        <tissue evidence="9">Mantle</tissue>
    </source>
</reference>
<dbReference type="PROSITE" id="PS00079">
    <property type="entry name" value="MULTICOPPER_OXIDASE1"/>
    <property type="match status" value="1"/>
</dbReference>
<evidence type="ECO:0000256" key="2">
    <source>
        <dbReference type="ARBA" id="ARBA00022723"/>
    </source>
</evidence>
<dbReference type="InterPro" id="IPR045087">
    <property type="entry name" value="Cu-oxidase_fam"/>
</dbReference>
<dbReference type="CDD" id="cd13896">
    <property type="entry name" value="CuRO_3_CopA"/>
    <property type="match status" value="1"/>
</dbReference>
<evidence type="ECO:0000313" key="10">
    <source>
        <dbReference type="Proteomes" id="UP001195483"/>
    </source>
</evidence>
<dbReference type="Pfam" id="PF13473">
    <property type="entry name" value="Cupredoxin_1"/>
    <property type="match status" value="1"/>
</dbReference>
<dbReference type="InterPro" id="IPR033138">
    <property type="entry name" value="Cu_oxidase_CS"/>
</dbReference>
<evidence type="ECO:0000259" key="8">
    <source>
        <dbReference type="Pfam" id="PF13473"/>
    </source>
</evidence>
<dbReference type="GO" id="GO:0016491">
    <property type="term" value="F:oxidoreductase activity"/>
    <property type="evidence" value="ECO:0007669"/>
    <property type="project" value="UniProtKB-KW"/>
</dbReference>
<keyword evidence="2" id="KW-0479">Metal-binding</keyword>
<evidence type="ECO:0000256" key="3">
    <source>
        <dbReference type="ARBA" id="ARBA00023002"/>
    </source>
</evidence>
<dbReference type="CDD" id="cd13874">
    <property type="entry name" value="CuRO_2_CopA"/>
    <property type="match status" value="1"/>
</dbReference>
<comment type="similarity">
    <text evidence="1">Belongs to the multicopper oxidase family.</text>
</comment>
<dbReference type="PANTHER" id="PTHR11709:SF394">
    <property type="entry name" value="FI03373P-RELATED"/>
    <property type="match status" value="1"/>
</dbReference>
<dbReference type="GO" id="GO:0005507">
    <property type="term" value="F:copper ion binding"/>
    <property type="evidence" value="ECO:0007669"/>
    <property type="project" value="InterPro"/>
</dbReference>